<feature type="transmembrane region" description="Helical" evidence="1">
    <location>
        <begin position="140"/>
        <end position="160"/>
    </location>
</feature>
<sequence>MKTQKILIQLLWISALVIYLYLLTKLILFKGNPVDIKLVLTQLKLLMQEPDLIHTRIVNLTPFQEIARDWHSVSLGRPGSAIHLFGNVLAFIPLGIFIPVLMGNKLLAGASVLVLSLLLSLAYEVTQLLTGMGVFDVDDLILNTAGGIFGYVLFALVRGVKRMIAGEPERTVKKRYDANKSHT</sequence>
<dbReference type="Proteomes" id="UP001254832">
    <property type="component" value="Unassembled WGS sequence"/>
</dbReference>
<name>A0AAP5LPF4_PAEAM</name>
<dbReference type="PANTHER" id="PTHR36834:SF1">
    <property type="entry name" value="INTEGRAL MEMBRANE PROTEIN"/>
    <property type="match status" value="1"/>
</dbReference>
<evidence type="ECO:0000313" key="4">
    <source>
        <dbReference type="Proteomes" id="UP001254832"/>
    </source>
</evidence>
<feature type="transmembrane region" description="Helical" evidence="1">
    <location>
        <begin position="81"/>
        <end position="101"/>
    </location>
</feature>
<comment type="caution">
    <text evidence="3">The sequence shown here is derived from an EMBL/GenBank/DDBJ whole genome shotgun (WGS) entry which is preliminary data.</text>
</comment>
<keyword evidence="1" id="KW-0472">Membrane</keyword>
<protein>
    <submittedName>
        <fullName evidence="3">Glycopeptide antibiotics resistance protein</fullName>
    </submittedName>
</protein>
<feature type="transmembrane region" description="Helical" evidence="1">
    <location>
        <begin position="106"/>
        <end position="125"/>
    </location>
</feature>
<gene>
    <name evidence="3" type="ORF">J2W91_005326</name>
</gene>
<reference evidence="3" key="1">
    <citation type="submission" date="2023-07" db="EMBL/GenBank/DDBJ databases">
        <title>Sorghum-associated microbial communities from plants grown in Nebraska, USA.</title>
        <authorList>
            <person name="Schachtman D."/>
        </authorList>
    </citation>
    <scope>NUCLEOTIDE SEQUENCE</scope>
    <source>
        <strain evidence="3">BE80</strain>
    </source>
</reference>
<dbReference type="Pfam" id="PF04892">
    <property type="entry name" value="VanZ"/>
    <property type="match status" value="1"/>
</dbReference>
<dbReference type="AlphaFoldDB" id="A0AAP5LPF4"/>
<keyword evidence="1" id="KW-0812">Transmembrane</keyword>
<feature type="domain" description="VanZ-like" evidence="2">
    <location>
        <begin position="17"/>
        <end position="157"/>
    </location>
</feature>
<dbReference type="RefSeq" id="WP_310145336.1">
    <property type="nucleotide sequence ID" value="NZ_JAVDTR010000020.1"/>
</dbReference>
<dbReference type="PANTHER" id="PTHR36834">
    <property type="entry name" value="MEMBRANE PROTEIN-RELATED"/>
    <property type="match status" value="1"/>
</dbReference>
<dbReference type="EMBL" id="JAVDTR010000020">
    <property type="protein sequence ID" value="MDR6726802.1"/>
    <property type="molecule type" value="Genomic_DNA"/>
</dbReference>
<evidence type="ECO:0000256" key="1">
    <source>
        <dbReference type="SAM" id="Phobius"/>
    </source>
</evidence>
<dbReference type="InterPro" id="IPR006976">
    <property type="entry name" value="VanZ-like"/>
</dbReference>
<accession>A0AAP5LPF4</accession>
<evidence type="ECO:0000259" key="2">
    <source>
        <dbReference type="Pfam" id="PF04892"/>
    </source>
</evidence>
<feature type="transmembrane region" description="Helical" evidence="1">
    <location>
        <begin position="7"/>
        <end position="28"/>
    </location>
</feature>
<evidence type="ECO:0000313" key="3">
    <source>
        <dbReference type="EMBL" id="MDR6726802.1"/>
    </source>
</evidence>
<organism evidence="3 4">
    <name type="scientific">Paenibacillus amylolyticus</name>
    <dbReference type="NCBI Taxonomy" id="1451"/>
    <lineage>
        <taxon>Bacteria</taxon>
        <taxon>Bacillati</taxon>
        <taxon>Bacillota</taxon>
        <taxon>Bacilli</taxon>
        <taxon>Bacillales</taxon>
        <taxon>Paenibacillaceae</taxon>
        <taxon>Paenibacillus</taxon>
    </lineage>
</organism>
<proteinExistence type="predicted"/>
<keyword evidence="1" id="KW-1133">Transmembrane helix</keyword>
<dbReference type="InterPro" id="IPR053150">
    <property type="entry name" value="Teicoplanin_resist-assoc"/>
</dbReference>